<accession>A0AAW1KP67</accession>
<dbReference type="EMBL" id="JASPKY010000205">
    <property type="protein sequence ID" value="KAK9720935.1"/>
    <property type="molecule type" value="Genomic_DNA"/>
</dbReference>
<dbReference type="AlphaFoldDB" id="A0AAW1KP67"/>
<dbReference type="Proteomes" id="UP001458880">
    <property type="component" value="Unassembled WGS sequence"/>
</dbReference>
<organism evidence="1 2">
    <name type="scientific">Popillia japonica</name>
    <name type="common">Japanese beetle</name>
    <dbReference type="NCBI Taxonomy" id="7064"/>
    <lineage>
        <taxon>Eukaryota</taxon>
        <taxon>Metazoa</taxon>
        <taxon>Ecdysozoa</taxon>
        <taxon>Arthropoda</taxon>
        <taxon>Hexapoda</taxon>
        <taxon>Insecta</taxon>
        <taxon>Pterygota</taxon>
        <taxon>Neoptera</taxon>
        <taxon>Endopterygota</taxon>
        <taxon>Coleoptera</taxon>
        <taxon>Polyphaga</taxon>
        <taxon>Scarabaeiformia</taxon>
        <taxon>Scarabaeidae</taxon>
        <taxon>Rutelinae</taxon>
        <taxon>Popillia</taxon>
    </lineage>
</organism>
<name>A0AAW1KP67_POPJA</name>
<reference evidence="1 2" key="1">
    <citation type="journal article" date="2024" name="BMC Genomics">
        <title>De novo assembly and annotation of Popillia japonica's genome with initial clues to its potential as an invasive pest.</title>
        <authorList>
            <person name="Cucini C."/>
            <person name="Boschi S."/>
            <person name="Funari R."/>
            <person name="Cardaioli E."/>
            <person name="Iannotti N."/>
            <person name="Marturano G."/>
            <person name="Paoli F."/>
            <person name="Bruttini M."/>
            <person name="Carapelli A."/>
            <person name="Frati F."/>
            <person name="Nardi F."/>
        </authorList>
    </citation>
    <scope>NUCLEOTIDE SEQUENCE [LARGE SCALE GENOMIC DNA]</scope>
    <source>
        <strain evidence="1">DMR45628</strain>
    </source>
</reference>
<protein>
    <submittedName>
        <fullName evidence="1">Uncharacterized protein</fullName>
    </submittedName>
</protein>
<sequence length="108" mass="11999">MASIIDRMQDERGIIEIKVDGDNVTIGTEYFAINMLLGQPCVREFFPGVFFRISSAFAGNVLTIGLCSTDNIMPEVVRDFTFTQDGLTVTYTGRNIDVIAKSVYTKMS</sequence>
<evidence type="ECO:0000313" key="2">
    <source>
        <dbReference type="Proteomes" id="UP001458880"/>
    </source>
</evidence>
<evidence type="ECO:0000313" key="1">
    <source>
        <dbReference type="EMBL" id="KAK9720935.1"/>
    </source>
</evidence>
<comment type="caution">
    <text evidence="1">The sequence shown here is derived from an EMBL/GenBank/DDBJ whole genome shotgun (WGS) entry which is preliminary data.</text>
</comment>
<proteinExistence type="predicted"/>
<keyword evidence="2" id="KW-1185">Reference proteome</keyword>
<gene>
    <name evidence="1" type="ORF">QE152_g21798</name>
</gene>